<reference evidence="1 2" key="1">
    <citation type="journal article" date="2019" name="Int. J. Syst. Evol. Microbiol.">
        <title>The Global Catalogue of Microorganisms (GCM) 10K type strain sequencing project: providing services to taxonomists for standard genome sequencing and annotation.</title>
        <authorList>
            <consortium name="The Broad Institute Genomics Platform"/>
            <consortium name="The Broad Institute Genome Sequencing Center for Infectious Disease"/>
            <person name="Wu L."/>
            <person name="Ma J."/>
        </authorList>
    </citation>
    <scope>NUCLEOTIDE SEQUENCE [LARGE SCALE GENOMIC DNA]</scope>
    <source>
        <strain evidence="1 2">JCM 10649</strain>
    </source>
</reference>
<protein>
    <submittedName>
        <fullName evidence="1">DUF4097 family beta strand repeat-containing protein</fullName>
    </submittedName>
</protein>
<gene>
    <name evidence="1" type="ORF">GCM10009544_36550</name>
</gene>
<comment type="caution">
    <text evidence="1">The sequence shown here is derived from an EMBL/GenBank/DDBJ whole genome shotgun (WGS) entry which is preliminary data.</text>
</comment>
<sequence length="289" mass="29221">MPVQPAPSHWSLSEPRKITFEEPVTALSVRIVGGTVNVVGTDSGPARLEVSAIDGPPLVVTHASGTLTVTYEDLTWSGFLKWPRGKWNRSATVTLTVPAATRVEVGVVDASAVVSGVSGRTDVRGVVGDTTLAGLTGAVRAETVSGRLEAQGLGGTLRFTSVSGDLTLVESAGARVEADSVTGDMALDLSPAVGAPALSLATVSGEIAVRLPATADVSVDASTTGGPVSCAFEELSVSTPFGARKITGRLGAGLGSLKITTVSGALALLRRPDTEDWAGAAAPARGKVL</sequence>
<dbReference type="Proteomes" id="UP001499895">
    <property type="component" value="Unassembled WGS sequence"/>
</dbReference>
<name>A0ABN1A9T2_9ACTN</name>
<accession>A0ABN1A9T2</accession>
<evidence type="ECO:0000313" key="2">
    <source>
        <dbReference type="Proteomes" id="UP001499895"/>
    </source>
</evidence>
<proteinExistence type="predicted"/>
<organism evidence="1 2">
    <name type="scientific">Streptomyces stramineus</name>
    <dbReference type="NCBI Taxonomy" id="173861"/>
    <lineage>
        <taxon>Bacteria</taxon>
        <taxon>Bacillati</taxon>
        <taxon>Actinomycetota</taxon>
        <taxon>Actinomycetes</taxon>
        <taxon>Kitasatosporales</taxon>
        <taxon>Streptomycetaceae</taxon>
        <taxon>Streptomyces</taxon>
    </lineage>
</organism>
<dbReference type="RefSeq" id="WP_344091849.1">
    <property type="nucleotide sequence ID" value="NZ_BAAAHB010000038.1"/>
</dbReference>
<evidence type="ECO:0000313" key="1">
    <source>
        <dbReference type="EMBL" id="GAA0471143.1"/>
    </source>
</evidence>
<keyword evidence="2" id="KW-1185">Reference proteome</keyword>
<dbReference type="EMBL" id="BAAAHB010000038">
    <property type="protein sequence ID" value="GAA0471143.1"/>
    <property type="molecule type" value="Genomic_DNA"/>
</dbReference>